<reference evidence="2" key="1">
    <citation type="submission" date="2014-08" db="EMBL/GenBank/DDBJ databases">
        <authorList>
            <person name="Gozdek A."/>
            <person name="Dabrowski K."/>
            <person name="Lobocka M."/>
        </authorList>
    </citation>
    <scope>NUCLEOTIDE SEQUENCE [LARGE SCALE GENOMIC DNA]</scope>
</reference>
<sequence length="70" mass="7700">MHINITLTVGPEIRCKKCDSPTPARDIVEGLCPSCRTLKAWEALGQAAQELWASTFKSVKIDSVRLEQGT</sequence>
<accession>A0A0K0L9N0</accession>
<dbReference type="RefSeq" id="YP_009206092.1">
    <property type="nucleotide sequence ID" value="NC_028882.1"/>
</dbReference>
<dbReference type="EMBL" id="KM434186">
    <property type="protein sequence ID" value="AIW01832.1"/>
    <property type="molecule type" value="Genomic_DNA"/>
</dbReference>
<dbReference type="GeneID" id="26632706"/>
<protein>
    <submittedName>
        <fullName evidence="1">Uncharacterized protein</fullName>
    </submittedName>
</protein>
<evidence type="ECO:0000313" key="1">
    <source>
        <dbReference type="EMBL" id="AIW01832.1"/>
    </source>
</evidence>
<gene>
    <name evidence="1" type="ORF">vB_PaeM_PS2400130</name>
</gene>
<keyword evidence="2" id="KW-1185">Reference proteome</keyword>
<name>A0A0K0L9N0_9CAUD</name>
<evidence type="ECO:0000313" key="2">
    <source>
        <dbReference type="Proteomes" id="UP000203203"/>
    </source>
</evidence>
<dbReference type="KEGG" id="vg:26632706"/>
<organism evidence="1 2">
    <name type="scientific">Pseudomonas phage vB_PaeM_PS24</name>
    <dbReference type="NCBI Taxonomy" id="1542092"/>
    <lineage>
        <taxon>Viruses</taxon>
        <taxon>Duplodnaviria</taxon>
        <taxon>Heunggongvirae</taxon>
        <taxon>Uroviricota</taxon>
        <taxon>Caudoviricetes</taxon>
        <taxon>Vandenendeviridae</taxon>
        <taxon>Nankokuvirus</taxon>
        <taxon>Nankokuvirus PS24</taxon>
    </lineage>
</organism>
<dbReference type="Proteomes" id="UP000203203">
    <property type="component" value="Segment"/>
</dbReference>
<proteinExistence type="predicted"/>